<feature type="binding site" description="axial binding residue" evidence="13">
    <location>
        <position position="498"/>
    </location>
    <ligand>
        <name>heme</name>
        <dbReference type="ChEBI" id="CHEBI:30413"/>
    </ligand>
    <ligandPart>
        <name>Fe</name>
        <dbReference type="ChEBI" id="CHEBI:18248"/>
    </ligandPart>
</feature>
<keyword evidence="12 14" id="KW-0472">Membrane</keyword>
<dbReference type="Pfam" id="PF00067">
    <property type="entry name" value="p450"/>
    <property type="match status" value="1"/>
</dbReference>
<proteinExistence type="inferred from homology"/>
<keyword evidence="10 13" id="KW-0408">Iron</keyword>
<dbReference type="InterPro" id="IPR001128">
    <property type="entry name" value="Cyt_P450"/>
</dbReference>
<gene>
    <name evidence="15" type="ORF">HMN09_00111400</name>
</gene>
<dbReference type="InterPro" id="IPR002401">
    <property type="entry name" value="Cyt_P450_E_grp-I"/>
</dbReference>
<dbReference type="Proteomes" id="UP000613580">
    <property type="component" value="Unassembled WGS sequence"/>
</dbReference>
<comment type="cofactor">
    <cofactor evidence="1 13">
        <name>heme</name>
        <dbReference type="ChEBI" id="CHEBI:30413"/>
    </cofactor>
</comment>
<comment type="caution">
    <text evidence="15">The sequence shown here is derived from an EMBL/GenBank/DDBJ whole genome shotgun (WGS) entry which is preliminary data.</text>
</comment>
<keyword evidence="11" id="KW-0503">Monooxygenase</keyword>
<dbReference type="EMBL" id="JACAZE010000001">
    <property type="protein sequence ID" value="KAF7323306.1"/>
    <property type="molecule type" value="Genomic_DNA"/>
</dbReference>
<comment type="pathway">
    <text evidence="3">Secondary metabolite biosynthesis; terpenoid biosynthesis.</text>
</comment>
<dbReference type="GO" id="GO:0016705">
    <property type="term" value="F:oxidoreductase activity, acting on paired donors, with incorporation or reduction of molecular oxygen"/>
    <property type="evidence" value="ECO:0007669"/>
    <property type="project" value="InterPro"/>
</dbReference>
<evidence type="ECO:0000313" key="16">
    <source>
        <dbReference type="Proteomes" id="UP000613580"/>
    </source>
</evidence>
<keyword evidence="7 13" id="KW-0479">Metal-binding</keyword>
<evidence type="ECO:0000256" key="3">
    <source>
        <dbReference type="ARBA" id="ARBA00004721"/>
    </source>
</evidence>
<accession>A0A8H6TV50</accession>
<dbReference type="PANTHER" id="PTHR24305">
    <property type="entry name" value="CYTOCHROME P450"/>
    <property type="match status" value="1"/>
</dbReference>
<evidence type="ECO:0000256" key="7">
    <source>
        <dbReference type="ARBA" id="ARBA00022723"/>
    </source>
</evidence>
<dbReference type="GO" id="GO:0005506">
    <property type="term" value="F:iron ion binding"/>
    <property type="evidence" value="ECO:0007669"/>
    <property type="project" value="InterPro"/>
</dbReference>
<evidence type="ECO:0000256" key="1">
    <source>
        <dbReference type="ARBA" id="ARBA00001971"/>
    </source>
</evidence>
<dbReference type="SUPFAM" id="SSF48264">
    <property type="entry name" value="Cytochrome P450"/>
    <property type="match status" value="1"/>
</dbReference>
<dbReference type="GO" id="GO:0004497">
    <property type="term" value="F:monooxygenase activity"/>
    <property type="evidence" value="ECO:0007669"/>
    <property type="project" value="UniProtKB-KW"/>
</dbReference>
<comment type="similarity">
    <text evidence="4">Belongs to the cytochrome P450 family.</text>
</comment>
<evidence type="ECO:0000256" key="6">
    <source>
        <dbReference type="ARBA" id="ARBA00022692"/>
    </source>
</evidence>
<dbReference type="Gene3D" id="1.10.630.10">
    <property type="entry name" value="Cytochrome P450"/>
    <property type="match status" value="1"/>
</dbReference>
<dbReference type="InterPro" id="IPR050121">
    <property type="entry name" value="Cytochrome_P450_monoxygenase"/>
</dbReference>
<keyword evidence="5 13" id="KW-0349">Heme</keyword>
<evidence type="ECO:0000256" key="13">
    <source>
        <dbReference type="PIRSR" id="PIRSR602401-1"/>
    </source>
</evidence>
<dbReference type="InterPro" id="IPR036396">
    <property type="entry name" value="Cyt_P450_sf"/>
</dbReference>
<evidence type="ECO:0000256" key="2">
    <source>
        <dbReference type="ARBA" id="ARBA00004370"/>
    </source>
</evidence>
<sequence length="561" mass="63583">MSLSLPAGTTSKLLVSVGGTLGAYLLCHLLRLVYEEFRSPLRFLPGPKSAHWLFGNIREIFRAENSVLHEQWVREFGDTLQYKLFFGRKRLYTVDTKALNHFLTNSYIYQKPEPQRFGLTRILGPGILVAEQDEHKLQRKIMVHSSAFKVPSVLNEYVLQNPAFGYPQVRELTPIFLDKSHELRDIWAAEIRKSDDGVARINVLSWMGKATLDIIGLAGFNYSFNSLAKEGDSELGKAFETIFNGTEQFRIFGLLQMLIPILRKIRTNIDKTTDAARETMMRVASQLLQDSKREMAENGTFEKGSGPRSRDLLSLLVRANTEKDLPPNQRLSDLDVMAQIPTFFLAGHETTSTGTTWALFALTQNKAAQTRLREELFTIESDTPTMDEINALPFLDCVVRETMRLHAPVPSTIREATQDDVVPLATPYTDVNGVVHETLQIYKGQTIMIPILAMNRDERIWGPDSREFVPERWEKEVSNSIPGVWGHMLTFLGGPRACIGYRFSLVETKCLLFSLLRAFEFDLAVPVEDIGKKSTVTQRPLVKSEPKAGYQLPLLVRPYAR</sequence>
<dbReference type="OrthoDB" id="1470350at2759"/>
<evidence type="ECO:0008006" key="17">
    <source>
        <dbReference type="Google" id="ProtNLM"/>
    </source>
</evidence>
<dbReference type="GO" id="GO:0016020">
    <property type="term" value="C:membrane"/>
    <property type="evidence" value="ECO:0007669"/>
    <property type="project" value="UniProtKB-SubCell"/>
</dbReference>
<evidence type="ECO:0000256" key="11">
    <source>
        <dbReference type="ARBA" id="ARBA00023033"/>
    </source>
</evidence>
<evidence type="ECO:0000256" key="12">
    <source>
        <dbReference type="ARBA" id="ARBA00023136"/>
    </source>
</evidence>
<keyword evidence="9" id="KW-0560">Oxidoreductase</keyword>
<keyword evidence="16" id="KW-1185">Reference proteome</keyword>
<evidence type="ECO:0000256" key="9">
    <source>
        <dbReference type="ARBA" id="ARBA00023002"/>
    </source>
</evidence>
<evidence type="ECO:0000313" key="15">
    <source>
        <dbReference type="EMBL" id="KAF7323306.1"/>
    </source>
</evidence>
<reference evidence="15" key="1">
    <citation type="submission" date="2020-05" db="EMBL/GenBank/DDBJ databases">
        <title>Mycena genomes resolve the evolution of fungal bioluminescence.</title>
        <authorList>
            <person name="Tsai I.J."/>
        </authorList>
    </citation>
    <scope>NUCLEOTIDE SEQUENCE</scope>
    <source>
        <strain evidence="15">110903Hualien_Pintung</strain>
    </source>
</reference>
<dbReference type="PRINTS" id="PR00463">
    <property type="entry name" value="EP450I"/>
</dbReference>
<evidence type="ECO:0000256" key="4">
    <source>
        <dbReference type="ARBA" id="ARBA00010617"/>
    </source>
</evidence>
<comment type="subcellular location">
    <subcellularLocation>
        <location evidence="2">Membrane</location>
    </subcellularLocation>
</comment>
<evidence type="ECO:0000256" key="14">
    <source>
        <dbReference type="SAM" id="Phobius"/>
    </source>
</evidence>
<dbReference type="PANTHER" id="PTHR24305:SF166">
    <property type="entry name" value="CYTOCHROME P450 12A4, MITOCHONDRIAL-RELATED"/>
    <property type="match status" value="1"/>
</dbReference>
<organism evidence="15 16">
    <name type="scientific">Mycena chlorophos</name>
    <name type="common">Agaric fungus</name>
    <name type="synonym">Agaricus chlorophos</name>
    <dbReference type="NCBI Taxonomy" id="658473"/>
    <lineage>
        <taxon>Eukaryota</taxon>
        <taxon>Fungi</taxon>
        <taxon>Dikarya</taxon>
        <taxon>Basidiomycota</taxon>
        <taxon>Agaricomycotina</taxon>
        <taxon>Agaricomycetes</taxon>
        <taxon>Agaricomycetidae</taxon>
        <taxon>Agaricales</taxon>
        <taxon>Marasmiineae</taxon>
        <taxon>Mycenaceae</taxon>
        <taxon>Mycena</taxon>
    </lineage>
</organism>
<keyword evidence="6 14" id="KW-0812">Transmembrane</keyword>
<protein>
    <recommendedName>
        <fullName evidence="17">Cytochrome P450</fullName>
    </recommendedName>
</protein>
<keyword evidence="8 14" id="KW-1133">Transmembrane helix</keyword>
<dbReference type="AlphaFoldDB" id="A0A8H6TV50"/>
<evidence type="ECO:0000256" key="10">
    <source>
        <dbReference type="ARBA" id="ARBA00023004"/>
    </source>
</evidence>
<evidence type="ECO:0000256" key="5">
    <source>
        <dbReference type="ARBA" id="ARBA00022617"/>
    </source>
</evidence>
<feature type="transmembrane region" description="Helical" evidence="14">
    <location>
        <begin position="13"/>
        <end position="34"/>
    </location>
</feature>
<dbReference type="GO" id="GO:0020037">
    <property type="term" value="F:heme binding"/>
    <property type="evidence" value="ECO:0007669"/>
    <property type="project" value="InterPro"/>
</dbReference>
<dbReference type="CDD" id="cd11069">
    <property type="entry name" value="CYP_FUM15-like"/>
    <property type="match status" value="1"/>
</dbReference>
<dbReference type="PRINTS" id="PR00385">
    <property type="entry name" value="P450"/>
</dbReference>
<name>A0A8H6TV50_MYCCL</name>
<evidence type="ECO:0000256" key="8">
    <source>
        <dbReference type="ARBA" id="ARBA00022989"/>
    </source>
</evidence>